<dbReference type="InterPro" id="IPR036390">
    <property type="entry name" value="WH_DNA-bd_sf"/>
</dbReference>
<dbReference type="InterPro" id="IPR000835">
    <property type="entry name" value="HTH_MarR-typ"/>
</dbReference>
<dbReference type="InterPro" id="IPR036388">
    <property type="entry name" value="WH-like_DNA-bd_sf"/>
</dbReference>
<feature type="signal peptide" evidence="4">
    <location>
        <begin position="1"/>
        <end position="20"/>
    </location>
</feature>
<feature type="domain" description="HTH marR-type" evidence="5">
    <location>
        <begin position="56"/>
        <end position="194"/>
    </location>
</feature>
<dbReference type="PANTHER" id="PTHR42756:SF1">
    <property type="entry name" value="TRANSCRIPTIONAL REPRESSOR OF EMRAB OPERON"/>
    <property type="match status" value="1"/>
</dbReference>
<dbReference type="GO" id="GO:0003677">
    <property type="term" value="F:DNA binding"/>
    <property type="evidence" value="ECO:0007669"/>
    <property type="project" value="UniProtKB-KW"/>
</dbReference>
<keyword evidence="4" id="KW-0732">Signal</keyword>
<dbReference type="eggNOG" id="COG1846">
    <property type="taxonomic scope" value="Bacteria"/>
</dbReference>
<evidence type="ECO:0000256" key="3">
    <source>
        <dbReference type="ARBA" id="ARBA00023163"/>
    </source>
</evidence>
<evidence type="ECO:0000256" key="4">
    <source>
        <dbReference type="SAM" id="SignalP"/>
    </source>
</evidence>
<evidence type="ECO:0000313" key="7">
    <source>
        <dbReference type="Proteomes" id="UP000011021"/>
    </source>
</evidence>
<dbReference type="AlphaFoldDB" id="E7RZQ8"/>
<dbReference type="STRING" id="887898.HMPREF0551_2172"/>
<dbReference type="SUPFAM" id="SSF46785">
    <property type="entry name" value="Winged helix' DNA-binding domain"/>
    <property type="match status" value="1"/>
</dbReference>
<protein>
    <submittedName>
        <fullName evidence="6">Transcriptional regulator, MarR family</fullName>
    </submittedName>
</protein>
<keyword evidence="2" id="KW-0238">DNA-binding</keyword>
<dbReference type="Proteomes" id="UP000011021">
    <property type="component" value="Unassembled WGS sequence"/>
</dbReference>
<reference evidence="6 7" key="1">
    <citation type="submission" date="2010-12" db="EMBL/GenBank/DDBJ databases">
        <authorList>
            <person name="Muzny D."/>
            <person name="Qin X."/>
            <person name="Deng J."/>
            <person name="Jiang H."/>
            <person name="Liu Y."/>
            <person name="Qu J."/>
            <person name="Song X.-Z."/>
            <person name="Zhang L."/>
            <person name="Thornton R."/>
            <person name="Coyle M."/>
            <person name="Francisco L."/>
            <person name="Jackson L."/>
            <person name="Javaid M."/>
            <person name="Korchina V."/>
            <person name="Kovar C."/>
            <person name="Mata R."/>
            <person name="Mathew T."/>
            <person name="Ngo R."/>
            <person name="Nguyen L."/>
            <person name="Nguyen N."/>
            <person name="Okwuonu G."/>
            <person name="Ongeri F."/>
            <person name="Pham C."/>
            <person name="Simmons D."/>
            <person name="Wilczek-Boney K."/>
            <person name="Hale W."/>
            <person name="Jakkamsetti A."/>
            <person name="Pham P."/>
            <person name="Ruth R."/>
            <person name="San Lucas F."/>
            <person name="Warren J."/>
            <person name="Zhang J."/>
            <person name="Zhao Z."/>
            <person name="Zhou C."/>
            <person name="Zhu D."/>
            <person name="Lee S."/>
            <person name="Bess C."/>
            <person name="Blankenburg K."/>
            <person name="Forbes L."/>
            <person name="Fu Q."/>
            <person name="Gubbala S."/>
            <person name="Hirani K."/>
            <person name="Jayaseelan J.C."/>
            <person name="Lara F."/>
            <person name="Munidasa M."/>
            <person name="Palculict T."/>
            <person name="Patil S."/>
            <person name="Pu L.-L."/>
            <person name="Saada N."/>
            <person name="Tang L."/>
            <person name="Weissenberger G."/>
            <person name="Zhu Y."/>
            <person name="Hemphill L."/>
            <person name="Shang Y."/>
            <person name="Youmans B."/>
            <person name="Ayvaz T."/>
            <person name="Ross M."/>
            <person name="Santibanez J."/>
            <person name="Aqrawi P."/>
            <person name="Gross S."/>
            <person name="Joshi V."/>
            <person name="Fowler G."/>
            <person name="Nazareth L."/>
            <person name="Reid J."/>
            <person name="Worley K."/>
            <person name="Petrosino J."/>
            <person name="Highlander S."/>
            <person name="Gibbs R."/>
        </authorList>
    </citation>
    <scope>NUCLEOTIDE SEQUENCE [LARGE SCALE GENOMIC DNA]</scope>
    <source>
        <strain evidence="6 7">ATCC 51599</strain>
    </source>
</reference>
<accession>E7RZQ8</accession>
<evidence type="ECO:0000256" key="2">
    <source>
        <dbReference type="ARBA" id="ARBA00023125"/>
    </source>
</evidence>
<dbReference type="PROSITE" id="PS50995">
    <property type="entry name" value="HTH_MARR_2"/>
    <property type="match status" value="1"/>
</dbReference>
<dbReference type="GO" id="GO:0003700">
    <property type="term" value="F:DNA-binding transcription factor activity"/>
    <property type="evidence" value="ECO:0007669"/>
    <property type="project" value="InterPro"/>
</dbReference>
<sequence length="200" mass="22336">MVAILFRCLAMSRLFLMSNAKVQGQFQAPLADPAPDAVDHIVAQWQREMPGLESDNMILFGRLKRCTALLQARLDTVFAEHGLNAASFDVLATLRRAGKPYYLTPTALFESLMVTSGTMTNRLQRLEEKGLIQRLSNPEDARSQLVQLTPRGKALIEKAVLPHVENEGMILDQLPPRTRQQLEDGLKVLMKVLEARSSPT</sequence>
<name>E7RZQ8_9BURK</name>
<evidence type="ECO:0000259" key="5">
    <source>
        <dbReference type="PROSITE" id="PS50995"/>
    </source>
</evidence>
<dbReference type="PANTHER" id="PTHR42756">
    <property type="entry name" value="TRANSCRIPTIONAL REGULATOR, MARR"/>
    <property type="match status" value="1"/>
</dbReference>
<comment type="caution">
    <text evidence="6">The sequence shown here is derived from an EMBL/GenBank/DDBJ whole genome shotgun (WGS) entry which is preliminary data.</text>
</comment>
<organism evidence="6 7">
    <name type="scientific">Lautropia mirabilis ATCC 51599</name>
    <dbReference type="NCBI Taxonomy" id="887898"/>
    <lineage>
        <taxon>Bacteria</taxon>
        <taxon>Pseudomonadati</taxon>
        <taxon>Pseudomonadota</taxon>
        <taxon>Betaproteobacteria</taxon>
        <taxon>Burkholderiales</taxon>
        <taxon>Burkholderiaceae</taxon>
        <taxon>Lautropia</taxon>
    </lineage>
</organism>
<dbReference type="PRINTS" id="PR00598">
    <property type="entry name" value="HTHMARR"/>
</dbReference>
<dbReference type="Pfam" id="PF01047">
    <property type="entry name" value="MarR"/>
    <property type="match status" value="1"/>
</dbReference>
<dbReference type="HOGENOM" id="CLU_083287_27_5_4"/>
<proteinExistence type="predicted"/>
<dbReference type="Gene3D" id="1.10.10.10">
    <property type="entry name" value="Winged helix-like DNA-binding domain superfamily/Winged helix DNA-binding domain"/>
    <property type="match status" value="1"/>
</dbReference>
<dbReference type="SMART" id="SM00347">
    <property type="entry name" value="HTH_MARR"/>
    <property type="match status" value="1"/>
</dbReference>
<gene>
    <name evidence="6" type="ORF">HMPREF0551_2172</name>
</gene>
<evidence type="ECO:0000256" key="1">
    <source>
        <dbReference type="ARBA" id="ARBA00023015"/>
    </source>
</evidence>
<keyword evidence="1" id="KW-0805">Transcription regulation</keyword>
<keyword evidence="3" id="KW-0804">Transcription</keyword>
<keyword evidence="7" id="KW-1185">Reference proteome</keyword>
<dbReference type="EMBL" id="AEQP01000022">
    <property type="protein sequence ID" value="EFV94057.1"/>
    <property type="molecule type" value="Genomic_DNA"/>
</dbReference>
<feature type="chain" id="PRO_5003224166" evidence="4">
    <location>
        <begin position="21"/>
        <end position="200"/>
    </location>
</feature>
<evidence type="ECO:0000313" key="6">
    <source>
        <dbReference type="EMBL" id="EFV94057.1"/>
    </source>
</evidence>